<dbReference type="EMBL" id="CAJSLV010000103">
    <property type="protein sequence ID" value="CAG6398490.1"/>
    <property type="molecule type" value="Genomic_DNA"/>
</dbReference>
<dbReference type="InterPro" id="IPR053146">
    <property type="entry name" value="QDO-like"/>
</dbReference>
<dbReference type="Pfam" id="PF07883">
    <property type="entry name" value="Cupin_2"/>
    <property type="match status" value="1"/>
</dbReference>
<evidence type="ECO:0000313" key="2">
    <source>
        <dbReference type="EMBL" id="CAG6398490.1"/>
    </source>
</evidence>
<organism evidence="2 3">
    <name type="scientific">Actinacidiphila cocklensis</name>
    <dbReference type="NCBI Taxonomy" id="887465"/>
    <lineage>
        <taxon>Bacteria</taxon>
        <taxon>Bacillati</taxon>
        <taxon>Actinomycetota</taxon>
        <taxon>Actinomycetes</taxon>
        <taxon>Kitasatosporales</taxon>
        <taxon>Streptomycetaceae</taxon>
        <taxon>Actinacidiphila</taxon>
    </lineage>
</organism>
<comment type="caution">
    <text evidence="2">The sequence shown here is derived from an EMBL/GenBank/DDBJ whole genome shotgun (WGS) entry which is preliminary data.</text>
</comment>
<protein>
    <recommendedName>
        <fullName evidence="1">Cupin type-2 domain-containing protein</fullName>
    </recommendedName>
</protein>
<dbReference type="PANTHER" id="PTHR36440">
    <property type="entry name" value="PUTATIVE (AFU_ORTHOLOGUE AFUA_8G07350)-RELATED"/>
    <property type="match status" value="1"/>
</dbReference>
<dbReference type="PANTHER" id="PTHR36440:SF1">
    <property type="entry name" value="PUTATIVE (AFU_ORTHOLOGUE AFUA_8G07350)-RELATED"/>
    <property type="match status" value="1"/>
</dbReference>
<dbReference type="InterPro" id="IPR013096">
    <property type="entry name" value="Cupin_2"/>
</dbReference>
<dbReference type="InterPro" id="IPR011051">
    <property type="entry name" value="RmlC_Cupin_sf"/>
</dbReference>
<reference evidence="2" key="1">
    <citation type="submission" date="2021-05" db="EMBL/GenBank/DDBJ databases">
        <authorList>
            <person name="Arsene-Ploetze F."/>
        </authorList>
    </citation>
    <scope>NUCLEOTIDE SEQUENCE</scope>
    <source>
        <strain evidence="2">DSM 42138</strain>
    </source>
</reference>
<sequence length="162" mass="17077">MSYLPNGAIVLPAGDGLPIPGDGLLIPNLVGKVTADQGSGSIAVMEGTAEPGFGPPLHIHHSSEELFYVLQGQMDFQIGDQRVSARPGTLVMVPRGTAHAPRVVGRERARFLVMFAPAGPDGLFYEIAALAQENGGVINDNDSRIEALAVKYDTEHVGPPLQ</sequence>
<dbReference type="RefSeq" id="WP_251499906.1">
    <property type="nucleotide sequence ID" value="NZ_CAJSLV010000103.1"/>
</dbReference>
<dbReference type="InterPro" id="IPR014710">
    <property type="entry name" value="RmlC-like_jellyroll"/>
</dbReference>
<name>A0A9W4DVL9_9ACTN</name>
<dbReference type="AlphaFoldDB" id="A0A9W4DVL9"/>
<keyword evidence="3" id="KW-1185">Reference proteome</keyword>
<dbReference type="SUPFAM" id="SSF51182">
    <property type="entry name" value="RmlC-like cupins"/>
    <property type="match status" value="1"/>
</dbReference>
<feature type="domain" description="Cupin type-2" evidence="1">
    <location>
        <begin position="48"/>
        <end position="115"/>
    </location>
</feature>
<evidence type="ECO:0000313" key="3">
    <source>
        <dbReference type="Proteomes" id="UP001152519"/>
    </source>
</evidence>
<gene>
    <name evidence="2" type="ORF">SCOCK_70174</name>
</gene>
<proteinExistence type="predicted"/>
<accession>A0A9W4DVL9</accession>
<dbReference type="Gene3D" id="2.60.120.10">
    <property type="entry name" value="Jelly Rolls"/>
    <property type="match status" value="1"/>
</dbReference>
<evidence type="ECO:0000259" key="1">
    <source>
        <dbReference type="Pfam" id="PF07883"/>
    </source>
</evidence>
<dbReference type="Proteomes" id="UP001152519">
    <property type="component" value="Unassembled WGS sequence"/>
</dbReference>